<gene>
    <name evidence="1" type="ORF">KNW02_12705</name>
</gene>
<organism evidence="1 2">
    <name type="scientific">Paracoccus marinaquae</name>
    <dbReference type="NCBI Taxonomy" id="2841926"/>
    <lineage>
        <taxon>Bacteria</taxon>
        <taxon>Pseudomonadati</taxon>
        <taxon>Pseudomonadota</taxon>
        <taxon>Alphaproteobacteria</taxon>
        <taxon>Rhodobacterales</taxon>
        <taxon>Paracoccaceae</taxon>
        <taxon>Paracoccus</taxon>
    </lineage>
</organism>
<protein>
    <submittedName>
        <fullName evidence="1">Uncharacterized protein</fullName>
    </submittedName>
</protein>
<comment type="caution">
    <text evidence="1">The sequence shown here is derived from an EMBL/GenBank/DDBJ whole genome shotgun (WGS) entry which is preliminary data.</text>
</comment>
<accession>A0ABS6AK58</accession>
<reference evidence="1" key="1">
    <citation type="submission" date="2021-06" db="EMBL/GenBank/DDBJ databases">
        <title>Paracoccus bacterium XHP0099 sp. nov., isolated from the surface waters of the Yellow Sea.</title>
        <authorList>
            <person name="Xue H."/>
            <person name="Zhang D."/>
        </authorList>
    </citation>
    <scope>NUCLEOTIDE SEQUENCE</scope>
    <source>
        <strain evidence="1">XHP0099</strain>
    </source>
</reference>
<evidence type="ECO:0000313" key="1">
    <source>
        <dbReference type="EMBL" id="MBU3030977.1"/>
    </source>
</evidence>
<name>A0ABS6AK58_9RHOB</name>
<dbReference type="EMBL" id="JAHKNG010000022">
    <property type="protein sequence ID" value="MBU3030977.1"/>
    <property type="molecule type" value="Genomic_DNA"/>
</dbReference>
<evidence type="ECO:0000313" key="2">
    <source>
        <dbReference type="Proteomes" id="UP001166191"/>
    </source>
</evidence>
<dbReference type="Proteomes" id="UP001166191">
    <property type="component" value="Unassembled WGS sequence"/>
</dbReference>
<sequence length="486" mass="53745">MPLDATYDQLMRVLSSRGLEWLRQHVMDLPDPLPADHPALGALALGARIAPVLSGLRGCPSPLEDIVTRRLARPHVRQAAGALLDGDDRTDQAVLVGAGHLIAGDDPVWQLACLALAGDPRIDLLDRLAATGKPDAATTAEAEAIICDPIPEEMLNEERTDRFMRTLMQLYCHGAHRPQFSHPRIYGDAFAKLLRIADWARNNGQVTSMAQAAYCLRLIDPDHDITSLLAEIISNQRPDGSFPRKAGYSTQDQDLDSGVWPTLMALAALNLAAWRRWRGPHPQVAPARPFTACRDFFTTTLTERFAVWATQGPKDQRLMLAACMSRATGENWFLRAGLRRAEPGREVLLTLARQAFTDPYTAHHARNTLNVDRHWPHDLESGEHGPALRWLRGAAVTIQRRQPPDPRNIDLACPEGFNRYCREALGCPPGTASIALRLAACRHARRALVALERQDRLSPEEALEHLDRLCLMAQLFEGDAAQTAAA</sequence>
<dbReference type="RefSeq" id="WP_216033651.1">
    <property type="nucleotide sequence ID" value="NZ_JAHKNG010000022.1"/>
</dbReference>
<proteinExistence type="predicted"/>
<keyword evidence="2" id="KW-1185">Reference proteome</keyword>